<dbReference type="EMBL" id="JARIHO010000016">
    <property type="protein sequence ID" value="KAJ7349056.1"/>
    <property type="molecule type" value="Genomic_DNA"/>
</dbReference>
<dbReference type="AlphaFoldDB" id="A0AAD7A3X0"/>
<sequence>MLNHTFQATSLLPSTLLLLLWHTASLPDAHSRVITLLRKEHHTNILFTNELQRCLAGTGIYRHSMHPGLAATNIYRGACSAQHIPVLSVPRATLLPREIRVVEPQTRCMAQLYAATVLKVKERDWRAAYLAQYMPSSHTQNEDGQLPAQFRALYGKLVAEAHSEAVASSYSSSSSSSRRRHPPSTPIPPTLEQHITAVEGIVPTL</sequence>
<feature type="chain" id="PRO_5042103198" evidence="2">
    <location>
        <begin position="32"/>
        <end position="205"/>
    </location>
</feature>
<dbReference type="Proteomes" id="UP001218218">
    <property type="component" value="Unassembled WGS sequence"/>
</dbReference>
<feature type="region of interest" description="Disordered" evidence="1">
    <location>
        <begin position="169"/>
        <end position="191"/>
    </location>
</feature>
<reference evidence="3" key="1">
    <citation type="submission" date="2023-03" db="EMBL/GenBank/DDBJ databases">
        <title>Massive genome expansion in bonnet fungi (Mycena s.s.) driven by repeated elements and novel gene families across ecological guilds.</title>
        <authorList>
            <consortium name="Lawrence Berkeley National Laboratory"/>
            <person name="Harder C.B."/>
            <person name="Miyauchi S."/>
            <person name="Viragh M."/>
            <person name="Kuo A."/>
            <person name="Thoen E."/>
            <person name="Andreopoulos B."/>
            <person name="Lu D."/>
            <person name="Skrede I."/>
            <person name="Drula E."/>
            <person name="Henrissat B."/>
            <person name="Morin E."/>
            <person name="Kohler A."/>
            <person name="Barry K."/>
            <person name="LaButti K."/>
            <person name="Morin E."/>
            <person name="Salamov A."/>
            <person name="Lipzen A."/>
            <person name="Mereny Z."/>
            <person name="Hegedus B."/>
            <person name="Baldrian P."/>
            <person name="Stursova M."/>
            <person name="Weitz H."/>
            <person name="Taylor A."/>
            <person name="Grigoriev I.V."/>
            <person name="Nagy L.G."/>
            <person name="Martin F."/>
            <person name="Kauserud H."/>
        </authorList>
    </citation>
    <scope>NUCLEOTIDE SEQUENCE</scope>
    <source>
        <strain evidence="3">CBHHK002</strain>
    </source>
</reference>
<gene>
    <name evidence="3" type="ORF">DFH08DRAFT_998448</name>
</gene>
<evidence type="ECO:0000313" key="3">
    <source>
        <dbReference type="EMBL" id="KAJ7349056.1"/>
    </source>
</evidence>
<evidence type="ECO:0000313" key="4">
    <source>
        <dbReference type="Proteomes" id="UP001218218"/>
    </source>
</evidence>
<organism evidence="3 4">
    <name type="scientific">Mycena albidolilacea</name>
    <dbReference type="NCBI Taxonomy" id="1033008"/>
    <lineage>
        <taxon>Eukaryota</taxon>
        <taxon>Fungi</taxon>
        <taxon>Dikarya</taxon>
        <taxon>Basidiomycota</taxon>
        <taxon>Agaricomycotina</taxon>
        <taxon>Agaricomycetes</taxon>
        <taxon>Agaricomycetidae</taxon>
        <taxon>Agaricales</taxon>
        <taxon>Marasmiineae</taxon>
        <taxon>Mycenaceae</taxon>
        <taxon>Mycena</taxon>
    </lineage>
</organism>
<keyword evidence="4" id="KW-1185">Reference proteome</keyword>
<feature type="signal peptide" evidence="2">
    <location>
        <begin position="1"/>
        <end position="31"/>
    </location>
</feature>
<protein>
    <submittedName>
        <fullName evidence="3">Uncharacterized protein</fullName>
    </submittedName>
</protein>
<keyword evidence="2" id="KW-0732">Signal</keyword>
<comment type="caution">
    <text evidence="3">The sequence shown here is derived from an EMBL/GenBank/DDBJ whole genome shotgun (WGS) entry which is preliminary data.</text>
</comment>
<evidence type="ECO:0000256" key="2">
    <source>
        <dbReference type="SAM" id="SignalP"/>
    </source>
</evidence>
<evidence type="ECO:0000256" key="1">
    <source>
        <dbReference type="SAM" id="MobiDB-lite"/>
    </source>
</evidence>
<name>A0AAD7A3X0_9AGAR</name>
<accession>A0AAD7A3X0</accession>
<proteinExistence type="predicted"/>